<organism evidence="2 3">
    <name type="scientific">Sphaerobolus stellatus (strain SS14)</name>
    <dbReference type="NCBI Taxonomy" id="990650"/>
    <lineage>
        <taxon>Eukaryota</taxon>
        <taxon>Fungi</taxon>
        <taxon>Dikarya</taxon>
        <taxon>Basidiomycota</taxon>
        <taxon>Agaricomycotina</taxon>
        <taxon>Agaricomycetes</taxon>
        <taxon>Phallomycetidae</taxon>
        <taxon>Geastrales</taxon>
        <taxon>Sphaerobolaceae</taxon>
        <taxon>Sphaerobolus</taxon>
    </lineage>
</organism>
<feature type="signal peptide" evidence="1">
    <location>
        <begin position="1"/>
        <end position="21"/>
    </location>
</feature>
<keyword evidence="1" id="KW-0732">Signal</keyword>
<feature type="non-terminal residue" evidence="2">
    <location>
        <position position="187"/>
    </location>
</feature>
<keyword evidence="3" id="KW-1185">Reference proteome</keyword>
<name>A0A0C9U2W5_SPHS4</name>
<gene>
    <name evidence="2" type="ORF">M422DRAFT_84217</name>
</gene>
<protein>
    <submittedName>
        <fullName evidence="2">Uncharacterized protein</fullName>
    </submittedName>
</protein>
<reference evidence="2 3" key="1">
    <citation type="submission" date="2014-06" db="EMBL/GenBank/DDBJ databases">
        <title>Evolutionary Origins and Diversification of the Mycorrhizal Mutualists.</title>
        <authorList>
            <consortium name="DOE Joint Genome Institute"/>
            <consortium name="Mycorrhizal Genomics Consortium"/>
            <person name="Kohler A."/>
            <person name="Kuo A."/>
            <person name="Nagy L.G."/>
            <person name="Floudas D."/>
            <person name="Copeland A."/>
            <person name="Barry K.W."/>
            <person name="Cichocki N."/>
            <person name="Veneault-Fourrey C."/>
            <person name="LaButti K."/>
            <person name="Lindquist E.A."/>
            <person name="Lipzen A."/>
            <person name="Lundell T."/>
            <person name="Morin E."/>
            <person name="Murat C."/>
            <person name="Riley R."/>
            <person name="Ohm R."/>
            <person name="Sun H."/>
            <person name="Tunlid A."/>
            <person name="Henrissat B."/>
            <person name="Grigoriev I.V."/>
            <person name="Hibbett D.S."/>
            <person name="Martin F."/>
        </authorList>
    </citation>
    <scope>NUCLEOTIDE SEQUENCE [LARGE SCALE GENOMIC DNA]</scope>
    <source>
        <strain evidence="2 3">SS14</strain>
    </source>
</reference>
<accession>A0A0C9U2W5</accession>
<evidence type="ECO:0000313" key="3">
    <source>
        <dbReference type="Proteomes" id="UP000054279"/>
    </source>
</evidence>
<evidence type="ECO:0000313" key="2">
    <source>
        <dbReference type="EMBL" id="KIJ28519.1"/>
    </source>
</evidence>
<dbReference type="AlphaFoldDB" id="A0A0C9U2W5"/>
<feature type="non-terminal residue" evidence="2">
    <location>
        <position position="1"/>
    </location>
</feature>
<dbReference type="HOGENOM" id="CLU_091937_1_0_1"/>
<sequence length="187" mass="21241">PANLNLWRAICLLGTLLHSITTPFTDPNFSLTQQLEALSLTSHIAMFLMFKHGTAFISGQLYHDLQCMIKNTFFCVAKQRILDPTAKFYFCQLGDDRLEGQFGTVRRLIHDRNVDALQLTERLSAAGQVDELLWKYPTWDRGHRRLKLQGSEGVDHVNPASWIGDVSVLPVNLHSCWYKGRKGAEKA</sequence>
<dbReference type="EMBL" id="KN837304">
    <property type="protein sequence ID" value="KIJ28519.1"/>
    <property type="molecule type" value="Genomic_DNA"/>
</dbReference>
<evidence type="ECO:0000256" key="1">
    <source>
        <dbReference type="SAM" id="SignalP"/>
    </source>
</evidence>
<dbReference type="Proteomes" id="UP000054279">
    <property type="component" value="Unassembled WGS sequence"/>
</dbReference>
<feature type="chain" id="PRO_5002204508" evidence="1">
    <location>
        <begin position="22"/>
        <end position="187"/>
    </location>
</feature>
<dbReference type="OrthoDB" id="3048541at2759"/>
<proteinExistence type="predicted"/>